<organism evidence="1">
    <name type="scientific">Brassica oleracea</name>
    <name type="common">Wild cabbage</name>
    <dbReference type="NCBI Taxonomy" id="3712"/>
    <lineage>
        <taxon>Eukaryota</taxon>
        <taxon>Viridiplantae</taxon>
        <taxon>Streptophyta</taxon>
        <taxon>Embryophyta</taxon>
        <taxon>Tracheophyta</taxon>
        <taxon>Spermatophyta</taxon>
        <taxon>Magnoliopsida</taxon>
        <taxon>eudicotyledons</taxon>
        <taxon>Gunneridae</taxon>
        <taxon>Pentapetalae</taxon>
        <taxon>rosids</taxon>
        <taxon>malvids</taxon>
        <taxon>Brassicales</taxon>
        <taxon>Brassicaceae</taxon>
        <taxon>Brassiceae</taxon>
        <taxon>Brassica</taxon>
    </lineage>
</organism>
<accession>A0A3P6AJ40</accession>
<protein>
    <submittedName>
        <fullName evidence="1">Uncharacterized protein</fullName>
    </submittedName>
</protein>
<proteinExistence type="predicted"/>
<sequence length="48" mass="5250">MAKVAIGNLINPTLENSAITEMVHIVCPTFSLDTSKLHNPLLRMDGSR</sequence>
<gene>
    <name evidence="1" type="ORF">BOLC3T17158H</name>
</gene>
<dbReference type="EMBL" id="LR031872">
    <property type="protein sequence ID" value="VDC93816.1"/>
    <property type="molecule type" value="Genomic_DNA"/>
</dbReference>
<dbReference type="AlphaFoldDB" id="A0A3P6AJ40"/>
<name>A0A3P6AJ40_BRAOL</name>
<reference evidence="1" key="1">
    <citation type="submission" date="2018-11" db="EMBL/GenBank/DDBJ databases">
        <authorList>
            <consortium name="Genoscope - CEA"/>
            <person name="William W."/>
        </authorList>
    </citation>
    <scope>NUCLEOTIDE SEQUENCE</scope>
</reference>
<evidence type="ECO:0000313" key="1">
    <source>
        <dbReference type="EMBL" id="VDC93816.1"/>
    </source>
</evidence>